<dbReference type="PIRSF" id="PIRSF006392">
    <property type="entry name" value="IPGAM_arch"/>
    <property type="match status" value="1"/>
</dbReference>
<dbReference type="InterPro" id="IPR017850">
    <property type="entry name" value="Alkaline_phosphatase_core_sf"/>
</dbReference>
<evidence type="ECO:0000256" key="2">
    <source>
        <dbReference type="ARBA" id="ARBA00002315"/>
    </source>
</evidence>
<organism evidence="7">
    <name type="scientific">marine metagenome</name>
    <dbReference type="NCBI Taxonomy" id="408172"/>
    <lineage>
        <taxon>unclassified sequences</taxon>
        <taxon>metagenomes</taxon>
        <taxon>ecological metagenomes</taxon>
    </lineage>
</organism>
<name>A0A381SY81_9ZZZZ</name>
<dbReference type="Gene3D" id="3.40.720.10">
    <property type="entry name" value="Alkaline Phosphatase, subunit A"/>
    <property type="match status" value="2"/>
</dbReference>
<evidence type="ECO:0000256" key="4">
    <source>
        <dbReference type="ARBA" id="ARBA00005524"/>
    </source>
</evidence>
<dbReference type="GO" id="GO:0004619">
    <property type="term" value="F:phosphoglycerate mutase activity"/>
    <property type="evidence" value="ECO:0007669"/>
    <property type="project" value="UniProtKB-EC"/>
</dbReference>
<reference evidence="7" key="1">
    <citation type="submission" date="2018-05" db="EMBL/GenBank/DDBJ databases">
        <authorList>
            <person name="Lanie J.A."/>
            <person name="Ng W.-L."/>
            <person name="Kazmierczak K.M."/>
            <person name="Andrzejewski T.M."/>
            <person name="Davidsen T.M."/>
            <person name="Wayne K.J."/>
            <person name="Tettelin H."/>
            <person name="Glass J.I."/>
            <person name="Rusch D."/>
            <person name="Podicherti R."/>
            <person name="Tsui H.-C.T."/>
            <person name="Winkler M.E."/>
        </authorList>
    </citation>
    <scope>NUCLEOTIDE SEQUENCE</scope>
</reference>
<dbReference type="EMBL" id="UINC01003754">
    <property type="protein sequence ID" value="SVA08972.1"/>
    <property type="molecule type" value="Genomic_DNA"/>
</dbReference>
<keyword evidence="5" id="KW-0324">Glycolysis</keyword>
<dbReference type="Pfam" id="PF01676">
    <property type="entry name" value="Metalloenzyme"/>
    <property type="match status" value="1"/>
</dbReference>
<dbReference type="GO" id="GO:0006096">
    <property type="term" value="P:glycolytic process"/>
    <property type="evidence" value="ECO:0007669"/>
    <property type="project" value="UniProtKB-KW"/>
</dbReference>
<comment type="function">
    <text evidence="2">Catalyzes the interconversion of 2-phosphoglycerate and 3-phosphoglycerate.</text>
</comment>
<dbReference type="NCBIfam" id="TIGR00306">
    <property type="entry name" value="apgM"/>
    <property type="match status" value="1"/>
</dbReference>
<feature type="domain" description="Metalloenzyme" evidence="6">
    <location>
        <begin position="1"/>
        <end position="367"/>
    </location>
</feature>
<dbReference type="InterPro" id="IPR004456">
    <property type="entry name" value="Pglycerate_mutase_ApgM"/>
</dbReference>
<dbReference type="PANTHER" id="PTHR31209">
    <property type="entry name" value="COFACTOR-INDEPENDENT PHOSPHOGLYCERATE MUTASE"/>
    <property type="match status" value="1"/>
</dbReference>
<accession>A0A381SY81</accession>
<comment type="catalytic activity">
    <reaction evidence="1">
        <text>(2R)-2-phosphoglycerate = (2R)-3-phosphoglycerate</text>
        <dbReference type="Rhea" id="RHEA:15901"/>
        <dbReference type="ChEBI" id="CHEBI:58272"/>
        <dbReference type="ChEBI" id="CHEBI:58289"/>
        <dbReference type="EC" id="5.4.2.12"/>
    </reaction>
</comment>
<sequence length="401" mass="44314">MKYLVVIAAGLTDRPIAEKDNKTPLQLAETPNLDALVQKGKYGPVQTIPDNLHPGNEVSGLGLFGYDPEKYKAGHAALDAVGLGIKPGDDEITLCCDLITLQATHDDMIMKDYTGGNLSSEDSELLINALNEQVMDSTVKFYHGKGYHNLAVIKNPTIHERLIPPNELIGEGIRKFMPEGKEVRDLIFVMNQAQIILHNLPYNQKRAQEKKDPVNSIWLWGNGEPPSLPTFQDRFGKSAAVITASSMIKGIAKLTGIDVLDIEGATGFFNTDYSNKVKITLEELEKKDVVFLHISAGEEVSLKGNIDDKILAIEDFDSEVVKPIAQTLETHEDVKLLIVVNHVASVALMKYDRAPVPYLVYSSKSLEKTSNLNKYDEKILEVGKKFSSAPDLIESFLNNEL</sequence>
<dbReference type="PANTHER" id="PTHR31209:SF4">
    <property type="entry name" value="2,3-BISPHOSPHOGLYCERATE-INDEPENDENT PHOSPHOGLYCERATE MUTASE"/>
    <property type="match status" value="1"/>
</dbReference>
<evidence type="ECO:0000313" key="7">
    <source>
        <dbReference type="EMBL" id="SVA08972.1"/>
    </source>
</evidence>
<dbReference type="CDD" id="cd16011">
    <property type="entry name" value="iPGM_like"/>
    <property type="match status" value="1"/>
</dbReference>
<evidence type="ECO:0000259" key="6">
    <source>
        <dbReference type="Pfam" id="PF01676"/>
    </source>
</evidence>
<proteinExistence type="inferred from homology"/>
<comment type="similarity">
    <text evidence="4">Belongs to the BPG-independent phosphoglycerate mutase family. A-PGAM subfamily.</text>
</comment>
<dbReference type="AlphaFoldDB" id="A0A381SY81"/>
<dbReference type="SUPFAM" id="SSF53649">
    <property type="entry name" value="Alkaline phosphatase-like"/>
    <property type="match status" value="1"/>
</dbReference>
<protein>
    <recommendedName>
        <fullName evidence="6">Metalloenzyme domain-containing protein</fullName>
    </recommendedName>
</protein>
<evidence type="ECO:0000256" key="5">
    <source>
        <dbReference type="ARBA" id="ARBA00023152"/>
    </source>
</evidence>
<dbReference type="Pfam" id="PF10143">
    <property type="entry name" value="PhosphMutase"/>
    <property type="match status" value="1"/>
</dbReference>
<evidence type="ECO:0000256" key="3">
    <source>
        <dbReference type="ARBA" id="ARBA00004921"/>
    </source>
</evidence>
<dbReference type="GO" id="GO:0046872">
    <property type="term" value="F:metal ion binding"/>
    <property type="evidence" value="ECO:0007669"/>
    <property type="project" value="InterPro"/>
</dbReference>
<evidence type="ECO:0000256" key="1">
    <source>
        <dbReference type="ARBA" id="ARBA00000370"/>
    </source>
</evidence>
<gene>
    <name evidence="7" type="ORF">METZ01_LOCUS61826</name>
</gene>
<dbReference type="InterPro" id="IPR006124">
    <property type="entry name" value="Metalloenzyme"/>
</dbReference>
<comment type="pathway">
    <text evidence="3">Carbohydrate degradation.</text>
</comment>